<dbReference type="AlphaFoldDB" id="A0A8H8A023"/>
<evidence type="ECO:0000256" key="1">
    <source>
        <dbReference type="SAM" id="MobiDB-lite"/>
    </source>
</evidence>
<reference evidence="2 3" key="1">
    <citation type="journal article" name="Sci. Rep.">
        <title>Genome-scale phylogenetic analyses confirm Olpidium as the closest living zoosporic fungus to the non-flagellated, terrestrial fungi.</title>
        <authorList>
            <person name="Chang Y."/>
            <person name="Rochon D."/>
            <person name="Sekimoto S."/>
            <person name="Wang Y."/>
            <person name="Chovatia M."/>
            <person name="Sandor L."/>
            <person name="Salamov A."/>
            <person name="Grigoriev I.V."/>
            <person name="Stajich J.E."/>
            <person name="Spatafora J.W."/>
        </authorList>
    </citation>
    <scope>NUCLEOTIDE SEQUENCE [LARGE SCALE GENOMIC DNA]</scope>
    <source>
        <strain evidence="2">S191</strain>
    </source>
</reference>
<dbReference type="EMBL" id="JAEFCI010002045">
    <property type="protein sequence ID" value="KAG5462505.1"/>
    <property type="molecule type" value="Genomic_DNA"/>
</dbReference>
<protein>
    <submittedName>
        <fullName evidence="2">Uncharacterized protein</fullName>
    </submittedName>
</protein>
<evidence type="ECO:0000313" key="3">
    <source>
        <dbReference type="Proteomes" id="UP000673691"/>
    </source>
</evidence>
<gene>
    <name evidence="2" type="ORF">BJ554DRAFT_4869</name>
</gene>
<accession>A0A8H8A023</accession>
<keyword evidence="3" id="KW-1185">Reference proteome</keyword>
<evidence type="ECO:0000313" key="2">
    <source>
        <dbReference type="EMBL" id="KAG5462505.1"/>
    </source>
</evidence>
<feature type="compositionally biased region" description="Low complexity" evidence="1">
    <location>
        <begin position="49"/>
        <end position="62"/>
    </location>
</feature>
<feature type="compositionally biased region" description="Polar residues" evidence="1">
    <location>
        <begin position="20"/>
        <end position="30"/>
    </location>
</feature>
<sequence>MEFPQTDNGLPYNQEHDNASTHLIKTSESLKTFKSESHHGCCSSSPNLSDPSGNDGSDSDTSSADRRRRSRDKKSSRHRSRSRLIDKEHVLAIRDAGKAMLADVKPYDGAGGPQRQLTFEEKLEEDQEVMNLPSKLFLQVAV</sequence>
<dbReference type="Proteomes" id="UP000673691">
    <property type="component" value="Unassembled WGS sequence"/>
</dbReference>
<proteinExistence type="predicted"/>
<organism evidence="2 3">
    <name type="scientific">Olpidium bornovanus</name>
    <dbReference type="NCBI Taxonomy" id="278681"/>
    <lineage>
        <taxon>Eukaryota</taxon>
        <taxon>Fungi</taxon>
        <taxon>Fungi incertae sedis</taxon>
        <taxon>Olpidiomycota</taxon>
        <taxon>Olpidiomycotina</taxon>
        <taxon>Olpidiomycetes</taxon>
        <taxon>Olpidiales</taxon>
        <taxon>Olpidiaceae</taxon>
        <taxon>Olpidium</taxon>
    </lineage>
</organism>
<comment type="caution">
    <text evidence="2">The sequence shown here is derived from an EMBL/GenBank/DDBJ whole genome shotgun (WGS) entry which is preliminary data.</text>
</comment>
<feature type="compositionally biased region" description="Basic residues" evidence="1">
    <location>
        <begin position="66"/>
        <end position="82"/>
    </location>
</feature>
<feature type="region of interest" description="Disordered" evidence="1">
    <location>
        <begin position="1"/>
        <end position="86"/>
    </location>
</feature>
<name>A0A8H8A023_9FUNG</name>